<evidence type="ECO:0000313" key="2">
    <source>
        <dbReference type="EMBL" id="KAK1123606.1"/>
    </source>
</evidence>
<dbReference type="EMBL" id="JAHYIQ010000020">
    <property type="protein sequence ID" value="KAK1123606.1"/>
    <property type="molecule type" value="Genomic_DNA"/>
</dbReference>
<dbReference type="Proteomes" id="UP001177670">
    <property type="component" value="Unassembled WGS sequence"/>
</dbReference>
<reference evidence="2" key="1">
    <citation type="submission" date="2021-10" db="EMBL/GenBank/DDBJ databases">
        <title>Melipona bicolor Genome sequencing and assembly.</title>
        <authorList>
            <person name="Araujo N.S."/>
            <person name="Arias M.C."/>
        </authorList>
    </citation>
    <scope>NUCLEOTIDE SEQUENCE</scope>
    <source>
        <strain evidence="2">USP_2M_L1-L4_2017</strain>
        <tissue evidence="2">Whole body</tissue>
    </source>
</reference>
<comment type="caution">
    <text evidence="2">The sequence shown here is derived from an EMBL/GenBank/DDBJ whole genome shotgun (WGS) entry which is preliminary data.</text>
</comment>
<evidence type="ECO:0000256" key="1">
    <source>
        <dbReference type="SAM" id="MobiDB-lite"/>
    </source>
</evidence>
<feature type="region of interest" description="Disordered" evidence="1">
    <location>
        <begin position="1"/>
        <end position="50"/>
    </location>
</feature>
<proteinExistence type="predicted"/>
<dbReference type="AlphaFoldDB" id="A0AA40FQQ2"/>
<evidence type="ECO:0000313" key="3">
    <source>
        <dbReference type="Proteomes" id="UP001177670"/>
    </source>
</evidence>
<keyword evidence="3" id="KW-1185">Reference proteome</keyword>
<protein>
    <submittedName>
        <fullName evidence="2">Uncharacterized protein</fullName>
    </submittedName>
</protein>
<accession>A0AA40FQQ2</accession>
<sequence>MGISQKDFLEGFPRNKQGEKRTSEMNSANDQFAVRITDEESRSNTKADTQQIPAAEYASYAGEVISSLACKVVRQATARRRRQERRGLRIQKELDRTEVRLQTPKSVLQTNQGFSCASWDIRKMQQQCPKIQ</sequence>
<gene>
    <name evidence="2" type="ORF">K0M31_008307</name>
</gene>
<feature type="compositionally biased region" description="Basic and acidic residues" evidence="1">
    <location>
        <begin position="36"/>
        <end position="45"/>
    </location>
</feature>
<organism evidence="2 3">
    <name type="scientific">Melipona bicolor</name>
    <dbReference type="NCBI Taxonomy" id="60889"/>
    <lineage>
        <taxon>Eukaryota</taxon>
        <taxon>Metazoa</taxon>
        <taxon>Ecdysozoa</taxon>
        <taxon>Arthropoda</taxon>
        <taxon>Hexapoda</taxon>
        <taxon>Insecta</taxon>
        <taxon>Pterygota</taxon>
        <taxon>Neoptera</taxon>
        <taxon>Endopterygota</taxon>
        <taxon>Hymenoptera</taxon>
        <taxon>Apocrita</taxon>
        <taxon>Aculeata</taxon>
        <taxon>Apoidea</taxon>
        <taxon>Anthophila</taxon>
        <taxon>Apidae</taxon>
        <taxon>Melipona</taxon>
    </lineage>
</organism>
<name>A0AA40FQQ2_9HYME</name>